<evidence type="ECO:0000313" key="3">
    <source>
        <dbReference type="Proteomes" id="UP000756132"/>
    </source>
</evidence>
<organism evidence="2 3">
    <name type="scientific">Passalora fulva</name>
    <name type="common">Tomato leaf mold</name>
    <name type="synonym">Cladosporium fulvum</name>
    <dbReference type="NCBI Taxonomy" id="5499"/>
    <lineage>
        <taxon>Eukaryota</taxon>
        <taxon>Fungi</taxon>
        <taxon>Dikarya</taxon>
        <taxon>Ascomycota</taxon>
        <taxon>Pezizomycotina</taxon>
        <taxon>Dothideomycetes</taxon>
        <taxon>Dothideomycetidae</taxon>
        <taxon>Mycosphaerellales</taxon>
        <taxon>Mycosphaerellaceae</taxon>
        <taxon>Fulvia</taxon>
    </lineage>
</organism>
<reference evidence="2" key="1">
    <citation type="submission" date="2021-12" db="EMBL/GenBank/DDBJ databases">
        <authorList>
            <person name="Zaccaron A."/>
            <person name="Stergiopoulos I."/>
        </authorList>
    </citation>
    <scope>NUCLEOTIDE SEQUENCE</scope>
    <source>
        <strain evidence="2">Race5_Kim</strain>
    </source>
</reference>
<evidence type="ECO:0000313" key="2">
    <source>
        <dbReference type="EMBL" id="UJO21710.1"/>
    </source>
</evidence>
<dbReference type="Proteomes" id="UP000756132">
    <property type="component" value="Chromosome 9"/>
</dbReference>
<dbReference type="RefSeq" id="XP_047766076.1">
    <property type="nucleotide sequence ID" value="XM_047907970.1"/>
</dbReference>
<reference evidence="2" key="2">
    <citation type="journal article" date="2022" name="Microb. Genom.">
        <title>A chromosome-scale genome assembly of the tomato pathogen Cladosporium fulvum reveals a compartmentalized genome architecture and the presence of a dispensable chromosome.</title>
        <authorList>
            <person name="Zaccaron A.Z."/>
            <person name="Chen L.H."/>
            <person name="Samaras A."/>
            <person name="Stergiopoulos I."/>
        </authorList>
    </citation>
    <scope>NUCLEOTIDE SEQUENCE</scope>
    <source>
        <strain evidence="2">Race5_Kim</strain>
    </source>
</reference>
<dbReference type="AlphaFoldDB" id="A0A9Q8PFZ4"/>
<dbReference type="KEGG" id="ffu:CLAFUR5_08822"/>
<feature type="signal peptide" evidence="1">
    <location>
        <begin position="1"/>
        <end position="34"/>
    </location>
</feature>
<gene>
    <name evidence="2" type="ORF">CLAFUR5_08822</name>
</gene>
<accession>A0A9Q8PFZ4</accession>
<evidence type="ECO:0000256" key="1">
    <source>
        <dbReference type="SAM" id="SignalP"/>
    </source>
</evidence>
<sequence length="86" mass="9039">MGISRLLATKVPNMQATFTLLLGAMTLLSTGALAAPIEDGKAIPVAAVVDNRAIAALDHWLGGCTPVKFTDPYKKKDAAKADEDEE</sequence>
<feature type="chain" id="PRO_5040281043" evidence="1">
    <location>
        <begin position="35"/>
        <end position="86"/>
    </location>
</feature>
<dbReference type="GeneID" id="71988700"/>
<name>A0A9Q8PFZ4_PASFU</name>
<keyword evidence="1" id="KW-0732">Signal</keyword>
<protein>
    <submittedName>
        <fullName evidence="2">Uncharacterized protein</fullName>
    </submittedName>
</protein>
<proteinExistence type="predicted"/>
<dbReference type="EMBL" id="CP090171">
    <property type="protein sequence ID" value="UJO21710.1"/>
    <property type="molecule type" value="Genomic_DNA"/>
</dbReference>
<keyword evidence="3" id="KW-1185">Reference proteome</keyword>